<dbReference type="PANTHER" id="PTHR30461:SF2">
    <property type="entry name" value="SERINE RECOMBINASE PINE-RELATED"/>
    <property type="match status" value="1"/>
</dbReference>
<dbReference type="PROSITE" id="PS51737">
    <property type="entry name" value="RECOMBINASE_DNA_BIND"/>
    <property type="match status" value="1"/>
</dbReference>
<dbReference type="GO" id="GO:0000150">
    <property type="term" value="F:DNA strand exchange activity"/>
    <property type="evidence" value="ECO:0007669"/>
    <property type="project" value="InterPro"/>
</dbReference>
<reference evidence="5 6" key="1">
    <citation type="submission" date="2015-10" db="EMBL/GenBank/DDBJ databases">
        <title>Draft genome sequence of pyrrolomycin-producing Streptomyces vitaminophilus.</title>
        <authorList>
            <person name="Graham D.E."/>
            <person name="Mahan K.M."/>
            <person name="Klingeman D.M."/>
            <person name="Hettich R.L."/>
            <person name="Parry R.J."/>
        </authorList>
    </citation>
    <scope>NUCLEOTIDE SEQUENCE [LARGE SCALE GENOMIC DNA]</scope>
    <source>
        <strain evidence="5 6">ATCC 31673</strain>
    </source>
</reference>
<dbReference type="SMART" id="SM00857">
    <property type="entry name" value="Resolvase"/>
    <property type="match status" value="1"/>
</dbReference>
<dbReference type="InterPro" id="IPR036162">
    <property type="entry name" value="Resolvase-like_N_sf"/>
</dbReference>
<keyword evidence="6" id="KW-1185">Reference proteome</keyword>
<dbReference type="PROSITE" id="PS51736">
    <property type="entry name" value="RECOMBINASES_3"/>
    <property type="match status" value="1"/>
</dbReference>
<dbReference type="EMBL" id="LLZU01000039">
    <property type="protein sequence ID" value="KRV46390.1"/>
    <property type="molecule type" value="Genomic_DNA"/>
</dbReference>
<evidence type="ECO:0000313" key="6">
    <source>
        <dbReference type="Proteomes" id="UP000050867"/>
    </source>
</evidence>
<evidence type="ECO:0000256" key="1">
    <source>
        <dbReference type="ARBA" id="ARBA00023125"/>
    </source>
</evidence>
<keyword evidence="1" id="KW-0238">DNA-binding</keyword>
<evidence type="ECO:0000259" key="3">
    <source>
        <dbReference type="PROSITE" id="PS51736"/>
    </source>
</evidence>
<dbReference type="GO" id="GO:0003677">
    <property type="term" value="F:DNA binding"/>
    <property type="evidence" value="ECO:0007669"/>
    <property type="project" value="UniProtKB-KW"/>
</dbReference>
<dbReference type="Gene3D" id="3.40.50.1390">
    <property type="entry name" value="Resolvase, N-terminal catalytic domain"/>
    <property type="match status" value="1"/>
</dbReference>
<evidence type="ECO:0000313" key="5">
    <source>
        <dbReference type="EMBL" id="KRV46390.1"/>
    </source>
</evidence>
<dbReference type="InterPro" id="IPR006119">
    <property type="entry name" value="Resolv_N"/>
</dbReference>
<gene>
    <name evidence="5" type="ORF">AQ490_10750</name>
</gene>
<dbReference type="Proteomes" id="UP000050867">
    <property type="component" value="Unassembled WGS sequence"/>
</dbReference>
<feature type="domain" description="Recombinase" evidence="4">
    <location>
        <begin position="201"/>
        <end position="322"/>
    </location>
</feature>
<dbReference type="PANTHER" id="PTHR30461">
    <property type="entry name" value="DNA-INVERTASE FROM LAMBDOID PROPHAGE"/>
    <property type="match status" value="1"/>
</dbReference>
<dbReference type="STRING" id="76728.AQ490_10750"/>
<protein>
    <submittedName>
        <fullName evidence="5">Serine recombinase</fullName>
    </submittedName>
</protein>
<evidence type="ECO:0000256" key="2">
    <source>
        <dbReference type="ARBA" id="ARBA00023172"/>
    </source>
</evidence>
<organism evidence="5 6">
    <name type="scientific">Wenjunlia vitaminophila</name>
    <name type="common">Streptomyces vitaminophilus</name>
    <dbReference type="NCBI Taxonomy" id="76728"/>
    <lineage>
        <taxon>Bacteria</taxon>
        <taxon>Bacillati</taxon>
        <taxon>Actinomycetota</taxon>
        <taxon>Actinomycetes</taxon>
        <taxon>Kitasatosporales</taxon>
        <taxon>Streptomycetaceae</taxon>
        <taxon>Wenjunlia</taxon>
    </lineage>
</organism>
<dbReference type="AlphaFoldDB" id="A0A0T6LK34"/>
<dbReference type="Gene3D" id="3.90.1750.20">
    <property type="entry name" value="Putative Large Serine Recombinase, Chain B, Domain 2"/>
    <property type="match status" value="1"/>
</dbReference>
<comment type="caution">
    <text evidence="5">The sequence shown here is derived from an EMBL/GenBank/DDBJ whole genome shotgun (WGS) entry which is preliminary data.</text>
</comment>
<dbReference type="RefSeq" id="WP_018385583.1">
    <property type="nucleotide sequence ID" value="NZ_LLZU01000039.1"/>
</dbReference>
<keyword evidence="2" id="KW-0233">DNA recombination</keyword>
<dbReference type="SUPFAM" id="SSF53041">
    <property type="entry name" value="Resolvase-like"/>
    <property type="match status" value="1"/>
</dbReference>
<sequence length="537" mass="60247">MATKSKRATAAERAAYDVEAEWTPADLALLEELKKAEALLPEDAPRALLSVRLSVFTDETTSPVRQELDLRLHAREKGFRVVGVASDLNVSATKVPPWKRKSLGEWLNDRAPEFDALLFWKLDRFIRNLSDLSVMVQWAERYGKNLVSKNDPIDLSTTIGKVLVTVIGGIAEIEAGNTSTRVTSLWEYAKTQDAWLVGKPAYGYVTEEGKDGRPRLAVDPDARTALHWARRMALRGRSARFMVRCMVRSGLMSEGLTTTTLLRRLRNPATLGYRTEEHKNGGVRRSRFVLDRQGKPIWVAPEIFTQEEFDSLQAVLDGRSRKQPTRQPGGATRFLGVIVCADCKGHMLVKKTSNKGRSYSYMRCTDCKSGGLGVPAPDALYLALSQRLLKALGSFPVQVREYAEASEARSEVKRLKESAAYYMKELEPGGRYAPSAFAREQAQATLDKLLKDLDAVDPVTLQDRWENVHNGETWRERWESGGLEALEEDTRRVGIKCEVTRTKVKGQRAPDVSLRVLLPKDARDRLVIKEDAFAVEL</sequence>
<feature type="domain" description="Resolvase/invertase-type recombinase catalytic" evidence="3">
    <location>
        <begin position="46"/>
        <end position="193"/>
    </location>
</feature>
<dbReference type="OrthoDB" id="4367319at2"/>
<dbReference type="InterPro" id="IPR038109">
    <property type="entry name" value="DNA_bind_recomb_sf"/>
</dbReference>
<dbReference type="eggNOG" id="COG1961">
    <property type="taxonomic scope" value="Bacteria"/>
</dbReference>
<name>A0A0T6LK34_WENVI</name>
<dbReference type="CDD" id="cd00338">
    <property type="entry name" value="Ser_Recombinase"/>
    <property type="match status" value="1"/>
</dbReference>
<dbReference type="InterPro" id="IPR050639">
    <property type="entry name" value="SSR_resolvase"/>
</dbReference>
<dbReference type="Pfam" id="PF00239">
    <property type="entry name" value="Resolvase"/>
    <property type="match status" value="1"/>
</dbReference>
<evidence type="ECO:0000259" key="4">
    <source>
        <dbReference type="PROSITE" id="PS51737"/>
    </source>
</evidence>
<accession>A0A0T6LK34</accession>
<dbReference type="InterPro" id="IPR011109">
    <property type="entry name" value="DNA_bind_recombinase_dom"/>
</dbReference>
<proteinExistence type="predicted"/>